<gene>
    <name evidence="2" type="ORF">PaecuDRAFT_4225</name>
</gene>
<dbReference type="Proteomes" id="UP000005387">
    <property type="component" value="Unassembled WGS sequence"/>
</dbReference>
<dbReference type="InterPro" id="IPR038692">
    <property type="entry name" value="Cthe_2751_sf"/>
</dbReference>
<dbReference type="STRING" id="717606.PaecuDRAFT_4225"/>
<dbReference type="OrthoDB" id="1846249at2"/>
<dbReference type="RefSeq" id="WP_006040208.1">
    <property type="nucleotide sequence ID" value="NZ_AEDD01000013.1"/>
</dbReference>
<dbReference type="InterPro" id="IPR031837">
    <property type="entry name" value="DUF5071"/>
</dbReference>
<dbReference type="EMBL" id="AEDD01000013">
    <property type="protein sequence ID" value="EFM08760.1"/>
    <property type="molecule type" value="Genomic_DNA"/>
</dbReference>
<protein>
    <recommendedName>
        <fullName evidence="1">DUF5071 domain-containing protein</fullName>
    </recommendedName>
</protein>
<evidence type="ECO:0000313" key="2">
    <source>
        <dbReference type="EMBL" id="EFM08760.1"/>
    </source>
</evidence>
<evidence type="ECO:0000259" key="1">
    <source>
        <dbReference type="Pfam" id="PF16804"/>
    </source>
</evidence>
<dbReference type="Pfam" id="PF16804">
    <property type="entry name" value="DUF5071"/>
    <property type="match status" value="1"/>
</dbReference>
<accession>E0IEY4</accession>
<dbReference type="AlphaFoldDB" id="E0IEY4"/>
<evidence type="ECO:0000313" key="3">
    <source>
        <dbReference type="Proteomes" id="UP000005387"/>
    </source>
</evidence>
<dbReference type="Gene3D" id="1.25.40.750">
    <property type="entry name" value="Domain of unknown function DUF5071"/>
    <property type="match status" value="1"/>
</dbReference>
<proteinExistence type="predicted"/>
<feature type="domain" description="DUF5071" evidence="1">
    <location>
        <begin position="13"/>
        <end position="96"/>
    </location>
</feature>
<dbReference type="eggNOG" id="ENOG50331V7">
    <property type="taxonomic scope" value="Bacteria"/>
</dbReference>
<reference evidence="2 3" key="1">
    <citation type="submission" date="2010-07" db="EMBL/GenBank/DDBJ databases">
        <title>The draft genome of Paenibacillus curdlanolyticus YK9.</title>
        <authorList>
            <consortium name="US DOE Joint Genome Institute (JGI-PGF)"/>
            <person name="Lucas S."/>
            <person name="Copeland A."/>
            <person name="Lapidus A."/>
            <person name="Cheng J.-F."/>
            <person name="Bruce D."/>
            <person name="Goodwin L."/>
            <person name="Pitluck S."/>
            <person name="Land M.L."/>
            <person name="Hauser L."/>
            <person name="Chang Y.-J."/>
            <person name="Jeffries C."/>
            <person name="Anderson I.J."/>
            <person name="Johnson E."/>
            <person name="Loganathan U."/>
            <person name="Mulhopadhyay B."/>
            <person name="Kyrpides N."/>
            <person name="Woyke T.J."/>
        </authorList>
    </citation>
    <scope>NUCLEOTIDE SEQUENCE [LARGE SCALE GENOMIC DNA]</scope>
    <source>
        <strain evidence="2 3">YK9</strain>
    </source>
</reference>
<organism evidence="2 3">
    <name type="scientific">Paenibacillus curdlanolyticus YK9</name>
    <dbReference type="NCBI Taxonomy" id="717606"/>
    <lineage>
        <taxon>Bacteria</taxon>
        <taxon>Bacillati</taxon>
        <taxon>Bacillota</taxon>
        <taxon>Bacilli</taxon>
        <taxon>Bacillales</taxon>
        <taxon>Paenibacillaceae</taxon>
        <taxon>Paenibacillus</taxon>
    </lineage>
</organism>
<name>E0IEY4_9BACL</name>
<keyword evidence="3" id="KW-1185">Reference proteome</keyword>
<sequence length="202" mass="23539">MVDDVRLAFIVQSKDIQPFIPELLEGIQDMNWPNACSIVEILSAHPEEVMPHVKGILLSDDTMWVYWILERLIPNWPLHLVKAVQAELIILLNRLDPYEENDLKAACILLDSGLMKWSDVSEVIVAKEEQVVAQLSVYSAEQIEHFEELERYRIEVLLNDPRLIVEYVQEKNEILKMKSKYETQVGYLESIREFREQCEGIS</sequence>